<dbReference type="CDD" id="cd20716">
    <property type="entry name" value="cyt_P460_fam"/>
    <property type="match status" value="1"/>
</dbReference>
<dbReference type="HOGENOM" id="CLU_118901_0_0_5"/>
<dbReference type="EMBL" id="HG938354">
    <property type="protein sequence ID" value="CDN52175.1"/>
    <property type="molecule type" value="Genomic_DNA"/>
</dbReference>
<dbReference type="PATRIC" id="fig|1028800.3.peg.6152"/>
<accession>A0A068T449</accession>
<keyword evidence="2" id="KW-1185">Reference proteome</keyword>
<dbReference type="AlphaFoldDB" id="A0A068T449"/>
<organism evidence="1 2">
    <name type="scientific">Neorhizobium galegae bv. orientalis str. HAMBI 540</name>
    <dbReference type="NCBI Taxonomy" id="1028800"/>
    <lineage>
        <taxon>Bacteria</taxon>
        <taxon>Pseudomonadati</taxon>
        <taxon>Pseudomonadota</taxon>
        <taxon>Alphaproteobacteria</taxon>
        <taxon>Hyphomicrobiales</taxon>
        <taxon>Rhizobiaceae</taxon>
        <taxon>Rhizobium/Agrobacterium group</taxon>
        <taxon>Neorhizobium</taxon>
    </lineage>
</organism>
<keyword evidence="1" id="KW-0614">Plasmid</keyword>
<dbReference type="KEGG" id="ngg:RG540_PA14990"/>
<dbReference type="Proteomes" id="UP000028181">
    <property type="component" value="Plasmid pHAMBI540a"/>
</dbReference>
<evidence type="ECO:0000313" key="1">
    <source>
        <dbReference type="EMBL" id="CDN52175.1"/>
    </source>
</evidence>
<reference evidence="1 2" key="1">
    <citation type="journal article" date="2014" name="BMC Genomics">
        <title>Genome sequencing of two Neorhizobium galegae strains reveals a noeT gene responsible for the unusual acetylation of the nodulation factors.</title>
        <authorList>
            <person name="Osterman J."/>
            <person name="Marsh J."/>
            <person name="Laine P.K."/>
            <person name="Zeng Z."/>
            <person name="Alatalo E."/>
            <person name="Sullivan J.T."/>
            <person name="Young J.P."/>
            <person name="Thomas-Oates J."/>
            <person name="Paulin L."/>
            <person name="Lindstrom K."/>
        </authorList>
    </citation>
    <scope>NUCLEOTIDE SEQUENCE [LARGE SCALE GENOMIC DNA]</scope>
    <source>
        <strain evidence="1 2">HAMBI 540</strain>
        <plasmid evidence="1">pHAMBI540a</plasmid>
    </source>
</reference>
<dbReference type="GeneID" id="24261140"/>
<sequence>MKFFRWSGLVVAPLAVVLTGYFVVETELSPTSALAASNSVTFPPLEQLEHYTTVRRGITREHMLTNPAALSALRAGQPVPTGTHMVLVDYQSDVLTRYLVAQKIGAGADQWEYQWFWPDRTVKADENVARCYSCHRSRQSEQFMFTLSGAISDDDPL</sequence>
<gene>
    <name evidence="1" type="ORF">RG540_PA14990</name>
</gene>
<dbReference type="InterPro" id="IPR038142">
    <property type="entry name" value="Cytochrome_P460_sp"/>
</dbReference>
<protein>
    <recommendedName>
        <fullName evidence="3">Cytochrome P460 domain-containing protein</fullName>
    </recommendedName>
</protein>
<evidence type="ECO:0000313" key="2">
    <source>
        <dbReference type="Proteomes" id="UP000028181"/>
    </source>
</evidence>
<proteinExistence type="predicted"/>
<geneLocation type="plasmid" evidence="2">
    <name>II</name>
</geneLocation>
<evidence type="ECO:0008006" key="3">
    <source>
        <dbReference type="Google" id="ProtNLM"/>
    </source>
</evidence>
<dbReference type="eggNOG" id="ENOG50304I6">
    <property type="taxonomic scope" value="Bacteria"/>
</dbReference>
<dbReference type="Gene3D" id="3.50.70.20">
    <property type="entry name" value="Cytochrome P460"/>
    <property type="match status" value="1"/>
</dbReference>
<name>A0A068T449_NEOGA</name>
<dbReference type="RefSeq" id="WP_041366011.1">
    <property type="nucleotide sequence ID" value="NZ_HG938354.1"/>
</dbReference>